<feature type="chain" id="PRO_5038534753" description="Lipoprotein" evidence="1">
    <location>
        <begin position="19"/>
        <end position="180"/>
    </location>
</feature>
<name>A0A398BC13_9BACI</name>
<dbReference type="EMBL" id="QWVT01000010">
    <property type="protein sequence ID" value="RID87372.1"/>
    <property type="molecule type" value="Genomic_DNA"/>
</dbReference>
<reference evidence="2 3" key="1">
    <citation type="submission" date="2018-08" db="EMBL/GenBank/DDBJ databases">
        <title>Bacillus jemisoniae sp. nov., Bacillus chryseoplanitiae sp. nov., Bacillus resnikiae sp. nov., and Bacillus frankliniae sp. nov., isolated from Viking spacecraft and associated surfaces.</title>
        <authorList>
            <person name="Seuylemezian A."/>
            <person name="Vaishampayan P."/>
        </authorList>
    </citation>
    <scope>NUCLEOTIDE SEQUENCE [LARGE SCALE GENOMIC DNA]</scope>
    <source>
        <strain evidence="2 3">JJ-247</strain>
    </source>
</reference>
<comment type="caution">
    <text evidence="2">The sequence shown here is derived from an EMBL/GenBank/DDBJ whole genome shotgun (WGS) entry which is preliminary data.</text>
</comment>
<dbReference type="AlphaFoldDB" id="A0A398BC13"/>
<keyword evidence="1" id="KW-0732">Signal</keyword>
<dbReference type="PROSITE" id="PS51257">
    <property type="entry name" value="PROKAR_LIPOPROTEIN"/>
    <property type="match status" value="1"/>
</dbReference>
<evidence type="ECO:0000313" key="3">
    <source>
        <dbReference type="Proteomes" id="UP000265816"/>
    </source>
</evidence>
<organism evidence="2 3">
    <name type="scientific">Mesobacillus zeae</name>
    <dbReference type="NCBI Taxonomy" id="1917180"/>
    <lineage>
        <taxon>Bacteria</taxon>
        <taxon>Bacillati</taxon>
        <taxon>Bacillota</taxon>
        <taxon>Bacilli</taxon>
        <taxon>Bacillales</taxon>
        <taxon>Bacillaceae</taxon>
        <taxon>Mesobacillus</taxon>
    </lineage>
</organism>
<dbReference type="OrthoDB" id="2870044at2"/>
<proteinExistence type="predicted"/>
<feature type="signal peptide" evidence="1">
    <location>
        <begin position="1"/>
        <end position="18"/>
    </location>
</feature>
<accession>A0A398BC13</accession>
<evidence type="ECO:0000313" key="2">
    <source>
        <dbReference type="EMBL" id="RID87372.1"/>
    </source>
</evidence>
<gene>
    <name evidence="2" type="ORF">D1970_05465</name>
</gene>
<keyword evidence="3" id="KW-1185">Reference proteome</keyword>
<protein>
    <recommendedName>
        <fullName evidence="4">Lipoprotein</fullName>
    </recommendedName>
</protein>
<sequence length="180" mass="20119">MGILKRAAMLAVCVLLLAACQYDTLDEAIEKSIPFNMKNIIHTEKTKEGSVVLYTTIQKGESGEVEALAAAYLEGNGKEGWKNAGHNHWTYYKNKYMMQYSEAFYIYSPEGKLKEKVPVIFGKINSPKIAKVEAAGKDGAFKKANIVKKGKDRYYYIFGDYKIARGLDGGGKELSRQGKR</sequence>
<evidence type="ECO:0008006" key="4">
    <source>
        <dbReference type="Google" id="ProtNLM"/>
    </source>
</evidence>
<dbReference type="Proteomes" id="UP000265816">
    <property type="component" value="Unassembled WGS sequence"/>
</dbReference>
<dbReference type="RefSeq" id="WP_119111882.1">
    <property type="nucleotide sequence ID" value="NZ_CBCSEO010000009.1"/>
</dbReference>
<evidence type="ECO:0000256" key="1">
    <source>
        <dbReference type="SAM" id="SignalP"/>
    </source>
</evidence>